<keyword evidence="1" id="KW-1133">Transmembrane helix</keyword>
<evidence type="ECO:0000313" key="2">
    <source>
        <dbReference type="EMBL" id="MBL0886967.1"/>
    </source>
</evidence>
<name>A0ABS1LN31_9MICO</name>
<sequence>MWSELRSAVIPASQRRTLEELTEELDLSAGDARANRSGFWTMLVLSGVIATEGVLSDSTATVIGAMIIAPLSRPIMGIALGLVKRRIGRSLVVTVLGSLLVVGIGALFAQFAFESFEVTTNAQITGRTSPTMYDLVAAVATGFAGAIAQARRDLSAVLPGVAIAISLAPPLAVVGVCAGVGEWTLALGALFLFLSNLIALVLTGTLVFTALGYAGESLEPTGVVTRRARLTLAVLAVLIAFPLAANTVATYHIHAWEDRVRTTADEWLADTPSARVTGVVVTLGKVNVTVRAPGGVPSGGSLLQALSGEVPAGFDVSLTTEVGKETPVGTVGGGSSGS</sequence>
<dbReference type="PANTHER" id="PTHR20992">
    <property type="entry name" value="AT15442P-RELATED"/>
    <property type="match status" value="1"/>
</dbReference>
<feature type="transmembrane region" description="Helical" evidence="1">
    <location>
        <begin position="132"/>
        <end position="150"/>
    </location>
</feature>
<dbReference type="PANTHER" id="PTHR20992:SF9">
    <property type="entry name" value="AT15442P-RELATED"/>
    <property type="match status" value="1"/>
</dbReference>
<feature type="transmembrane region" description="Helical" evidence="1">
    <location>
        <begin position="90"/>
        <end position="112"/>
    </location>
</feature>
<proteinExistence type="predicted"/>
<evidence type="ECO:0000256" key="1">
    <source>
        <dbReference type="SAM" id="Phobius"/>
    </source>
</evidence>
<keyword evidence="1" id="KW-0472">Membrane</keyword>
<gene>
    <name evidence="2" type="ORF">HGK34_11870</name>
</gene>
<protein>
    <submittedName>
        <fullName evidence="2">DUF389 domain-containing protein</fullName>
    </submittedName>
</protein>
<accession>A0ABS1LN31</accession>
<feature type="transmembrane region" description="Helical" evidence="1">
    <location>
        <begin position="38"/>
        <end position="56"/>
    </location>
</feature>
<reference evidence="2 3" key="1">
    <citation type="journal article" date="2021" name="Arch. Microbiol.">
        <title>Myceligenerans indicum sp. nov., an actinobacterium isolated from mangrove sediment of Sundarbans, India.</title>
        <authorList>
            <person name="Asha K."/>
            <person name="Bhadury P."/>
        </authorList>
    </citation>
    <scope>NUCLEOTIDE SEQUENCE [LARGE SCALE GENOMIC DNA]</scope>
    <source>
        <strain evidence="2 3">I2</strain>
    </source>
</reference>
<feature type="transmembrane region" description="Helical" evidence="1">
    <location>
        <begin position="187"/>
        <end position="211"/>
    </location>
</feature>
<dbReference type="RefSeq" id="WP_201847478.1">
    <property type="nucleotide sequence ID" value="NZ_JABBYC010000019.1"/>
</dbReference>
<dbReference type="Proteomes" id="UP000675409">
    <property type="component" value="Unassembled WGS sequence"/>
</dbReference>
<keyword evidence="3" id="KW-1185">Reference proteome</keyword>
<feature type="transmembrane region" description="Helical" evidence="1">
    <location>
        <begin position="232"/>
        <end position="253"/>
    </location>
</feature>
<feature type="transmembrane region" description="Helical" evidence="1">
    <location>
        <begin position="157"/>
        <end position="181"/>
    </location>
</feature>
<keyword evidence="1" id="KW-0812">Transmembrane</keyword>
<organism evidence="2 3">
    <name type="scientific">Myceligenerans indicum</name>
    <dbReference type="NCBI Taxonomy" id="2593663"/>
    <lineage>
        <taxon>Bacteria</taxon>
        <taxon>Bacillati</taxon>
        <taxon>Actinomycetota</taxon>
        <taxon>Actinomycetes</taxon>
        <taxon>Micrococcales</taxon>
        <taxon>Promicromonosporaceae</taxon>
        <taxon>Myceligenerans</taxon>
    </lineage>
</organism>
<dbReference type="InterPro" id="IPR005240">
    <property type="entry name" value="DUF389"/>
</dbReference>
<evidence type="ECO:0000313" key="3">
    <source>
        <dbReference type="Proteomes" id="UP000675409"/>
    </source>
</evidence>
<dbReference type="Pfam" id="PF04087">
    <property type="entry name" value="DUF389"/>
    <property type="match status" value="1"/>
</dbReference>
<feature type="transmembrane region" description="Helical" evidence="1">
    <location>
        <begin position="62"/>
        <end position="83"/>
    </location>
</feature>
<comment type="caution">
    <text evidence="2">The sequence shown here is derived from an EMBL/GenBank/DDBJ whole genome shotgun (WGS) entry which is preliminary data.</text>
</comment>
<dbReference type="EMBL" id="JABBYC010000019">
    <property type="protein sequence ID" value="MBL0886967.1"/>
    <property type="molecule type" value="Genomic_DNA"/>
</dbReference>